<name>A0A565BV06_9BRAS</name>
<evidence type="ECO:0000313" key="2">
    <source>
        <dbReference type="Proteomes" id="UP000489600"/>
    </source>
</evidence>
<organism evidence="1 2">
    <name type="scientific">Arabis nemorensis</name>
    <dbReference type="NCBI Taxonomy" id="586526"/>
    <lineage>
        <taxon>Eukaryota</taxon>
        <taxon>Viridiplantae</taxon>
        <taxon>Streptophyta</taxon>
        <taxon>Embryophyta</taxon>
        <taxon>Tracheophyta</taxon>
        <taxon>Spermatophyta</taxon>
        <taxon>Magnoliopsida</taxon>
        <taxon>eudicotyledons</taxon>
        <taxon>Gunneridae</taxon>
        <taxon>Pentapetalae</taxon>
        <taxon>rosids</taxon>
        <taxon>malvids</taxon>
        <taxon>Brassicales</taxon>
        <taxon>Brassicaceae</taxon>
        <taxon>Arabideae</taxon>
        <taxon>Arabis</taxon>
    </lineage>
</organism>
<dbReference type="AlphaFoldDB" id="A0A565BV06"/>
<sequence length="64" mass="7210">MRADDLLASRFGITLGSLHVRYLGLRLCFHTKCELMTTNLCWIRFGLGSPNGKSDIFLMPCGFN</sequence>
<gene>
    <name evidence="1" type="ORF">ANE_LOCUS15647</name>
</gene>
<protein>
    <submittedName>
        <fullName evidence="1">Uncharacterized protein</fullName>
    </submittedName>
</protein>
<evidence type="ECO:0000313" key="1">
    <source>
        <dbReference type="EMBL" id="VVB05203.1"/>
    </source>
</evidence>
<dbReference type="EMBL" id="CABITT030000005">
    <property type="protein sequence ID" value="VVB05203.1"/>
    <property type="molecule type" value="Genomic_DNA"/>
</dbReference>
<dbReference type="Proteomes" id="UP000489600">
    <property type="component" value="Unassembled WGS sequence"/>
</dbReference>
<reference evidence="1" key="1">
    <citation type="submission" date="2019-07" db="EMBL/GenBank/DDBJ databases">
        <authorList>
            <person name="Dittberner H."/>
        </authorList>
    </citation>
    <scope>NUCLEOTIDE SEQUENCE [LARGE SCALE GENOMIC DNA]</scope>
</reference>
<comment type="caution">
    <text evidence="1">The sequence shown here is derived from an EMBL/GenBank/DDBJ whole genome shotgun (WGS) entry which is preliminary data.</text>
</comment>
<keyword evidence="2" id="KW-1185">Reference proteome</keyword>
<proteinExistence type="predicted"/>
<accession>A0A565BV06</accession>